<dbReference type="Proteomes" id="UP000629287">
    <property type="component" value="Unassembled WGS sequence"/>
</dbReference>
<reference evidence="1 2" key="1">
    <citation type="submission" date="2020-10" db="EMBL/GenBank/DDBJ databases">
        <title>Sequencing the genomes of 1000 actinobacteria strains.</title>
        <authorList>
            <person name="Klenk H.-P."/>
        </authorList>
    </citation>
    <scope>NUCLEOTIDE SEQUENCE [LARGE SCALE GENOMIC DNA]</scope>
    <source>
        <strain evidence="1 2">DSM 41803</strain>
    </source>
</reference>
<protein>
    <submittedName>
        <fullName evidence="1">Uncharacterized protein</fullName>
    </submittedName>
</protein>
<accession>A0A8I0TVW5</accession>
<evidence type="ECO:0000313" key="1">
    <source>
        <dbReference type="EMBL" id="MBE1599768.1"/>
    </source>
</evidence>
<organism evidence="1 2">
    <name type="scientific">Streptomyces stelliscabiei</name>
    <dbReference type="NCBI Taxonomy" id="146820"/>
    <lineage>
        <taxon>Bacteria</taxon>
        <taxon>Bacillati</taxon>
        <taxon>Actinomycetota</taxon>
        <taxon>Actinomycetes</taxon>
        <taxon>Kitasatosporales</taxon>
        <taxon>Streptomycetaceae</taxon>
        <taxon>Streptomyces</taxon>
    </lineage>
</organism>
<dbReference type="GeneID" id="86830438"/>
<comment type="caution">
    <text evidence="1">The sequence shown here is derived from an EMBL/GenBank/DDBJ whole genome shotgun (WGS) entry which is preliminary data.</text>
</comment>
<gene>
    <name evidence="1" type="ORF">H4687_005897</name>
</gene>
<name>A0A8I0TVW5_9ACTN</name>
<dbReference type="OrthoDB" id="4132116at2"/>
<dbReference type="EMBL" id="JADBGF010000001">
    <property type="protein sequence ID" value="MBE1599768.1"/>
    <property type="molecule type" value="Genomic_DNA"/>
</dbReference>
<evidence type="ECO:0000313" key="2">
    <source>
        <dbReference type="Proteomes" id="UP000629287"/>
    </source>
</evidence>
<sequence>MAAGPPRWARTRFAVGGFLMFGTIAGVMGGEAGQEYQALRHLRDEGIRTDATVVEIAGRSEEGSATSLTVRFDTSSGPVRAYVDVSGGPATDAKPGARIPVVYSSPLDVSDVRHADRLDGGEADGIRQGSMVVGLLAAGSLAGALREVARAGRQTEAEGTQDGHPRLDT</sequence>
<dbReference type="RefSeq" id="WP_159026143.1">
    <property type="nucleotide sequence ID" value="NZ_JADBGF010000001.1"/>
</dbReference>
<keyword evidence="2" id="KW-1185">Reference proteome</keyword>
<proteinExistence type="predicted"/>
<dbReference type="AlphaFoldDB" id="A0A8I0TVW5"/>